<comment type="caution">
    <text evidence="1">The sequence shown here is derived from an EMBL/GenBank/DDBJ whole genome shotgun (WGS) entry which is preliminary data.</text>
</comment>
<accession>A0ABQ9EH74</accession>
<evidence type="ECO:0000313" key="2">
    <source>
        <dbReference type="Proteomes" id="UP001217089"/>
    </source>
</evidence>
<protein>
    <submittedName>
        <fullName evidence="1">Uncharacterized protein</fullName>
    </submittedName>
</protein>
<dbReference type="InterPro" id="IPR015943">
    <property type="entry name" value="WD40/YVTN_repeat-like_dom_sf"/>
</dbReference>
<dbReference type="Gene3D" id="2.130.10.10">
    <property type="entry name" value="YVTN repeat-like/Quinoprotein amine dehydrogenase"/>
    <property type="match status" value="1"/>
</dbReference>
<name>A0ABQ9EH74_TEGGR</name>
<sequence>MPNLEHNSMIMANTSQSLFLIVAYLIGIATTTPTKPPHFDSGRSVGTLSSSAIDEASGICASREHSNVIYTHNDSGGGNKIYAIDATSGHLRATITLDHASNHDWEDICCGPCPNGGNCIYIGDIGGNYHGHVNNIYKIKEPSSIKDQHISVHSGDKLHFSWDEQNAETLMVDPQANLYVVSKVSNGHHAKITRIPKSAWGSGHTYNANDNAAHTVHMTSPHNDPVGGDISPDGHEVLLKQQDHVLYYFVPDGNILKALDDRTAIDEPYRHERQGEAVCWDNHGSGYYTLSEGTHVDLNYYKRTSSKPSAQDLLG</sequence>
<dbReference type="SUPFAM" id="SSF63829">
    <property type="entry name" value="Calcium-dependent phosphotriesterase"/>
    <property type="match status" value="1"/>
</dbReference>
<proteinExistence type="predicted"/>
<keyword evidence="2" id="KW-1185">Reference proteome</keyword>
<reference evidence="1 2" key="1">
    <citation type="submission" date="2022-12" db="EMBL/GenBank/DDBJ databases">
        <title>Chromosome-level genome of Tegillarca granosa.</title>
        <authorList>
            <person name="Kim J."/>
        </authorList>
    </citation>
    <scope>NUCLEOTIDE SEQUENCE [LARGE SCALE GENOMIC DNA]</scope>
    <source>
        <strain evidence="1">Teg-2019</strain>
        <tissue evidence="1">Adductor muscle</tissue>
    </source>
</reference>
<dbReference type="EMBL" id="JARBDR010000903">
    <property type="protein sequence ID" value="KAJ8304628.1"/>
    <property type="molecule type" value="Genomic_DNA"/>
</dbReference>
<organism evidence="1 2">
    <name type="scientific">Tegillarca granosa</name>
    <name type="common">Malaysian cockle</name>
    <name type="synonym">Anadara granosa</name>
    <dbReference type="NCBI Taxonomy" id="220873"/>
    <lineage>
        <taxon>Eukaryota</taxon>
        <taxon>Metazoa</taxon>
        <taxon>Spiralia</taxon>
        <taxon>Lophotrochozoa</taxon>
        <taxon>Mollusca</taxon>
        <taxon>Bivalvia</taxon>
        <taxon>Autobranchia</taxon>
        <taxon>Pteriomorphia</taxon>
        <taxon>Arcoida</taxon>
        <taxon>Arcoidea</taxon>
        <taxon>Arcidae</taxon>
        <taxon>Tegillarca</taxon>
    </lineage>
</organism>
<dbReference type="Proteomes" id="UP001217089">
    <property type="component" value="Unassembled WGS sequence"/>
</dbReference>
<gene>
    <name evidence="1" type="ORF">KUTeg_018211</name>
</gene>
<evidence type="ECO:0000313" key="1">
    <source>
        <dbReference type="EMBL" id="KAJ8304628.1"/>
    </source>
</evidence>